<evidence type="ECO:0000256" key="3">
    <source>
        <dbReference type="SAM" id="MobiDB-lite"/>
    </source>
</evidence>
<feature type="domain" description="M23ase beta-sheet core" evidence="5">
    <location>
        <begin position="307"/>
        <end position="401"/>
    </location>
</feature>
<protein>
    <submittedName>
        <fullName evidence="7">Peptidase, M23 family</fullName>
    </submittedName>
</protein>
<sequence>MHKEQKMRHNAAVKRTVLAILLASLAAAPAYGASKKDVDSAKGKISSIEEEKKKTEQAIKELETLKADTETYVRKLDSQLETLNVEVNRLEGNIRDKEKTIEETAVKLDEAGKVEKKQYEAMKKRIKYMYEKGDSSYLDILLQSKSMSELLNRAEYISKISEYDRNMLDQYAAVKDGIADDKAQLEKEKAELVVLQEQTTSKKNSVETLVNEKSAELKKVNSQIGTKTAQVEAYEKDIKAQEDKIKQIEAEIKRQEEEARKKAEAAGQKYNTVSIGNIKFIWPCPSSSRITSGFGGRESPTEGASSNHQGIDIGAPTGSNIVAAADGTVTISTYSYSAGNYIMLNHGGGVSTVYMHCSQLLVSAGDTVKQGQVIAKVGSTGYSTGPHLHFGVRLNGSYVNPAKYVSP</sequence>
<dbReference type="InterPro" id="IPR016047">
    <property type="entry name" value="M23ase_b-sheet_dom"/>
</dbReference>
<dbReference type="SUPFAM" id="SSF51261">
    <property type="entry name" value="Duplicated hybrid motif"/>
    <property type="match status" value="1"/>
</dbReference>
<dbReference type="AlphaFoldDB" id="A0ABC9U2T8"/>
<dbReference type="PANTHER" id="PTHR21666:SF270">
    <property type="entry name" value="MUREIN HYDROLASE ACTIVATOR ENVC"/>
    <property type="match status" value="1"/>
</dbReference>
<feature type="region of interest" description="Disordered" evidence="3">
    <location>
        <begin position="291"/>
        <end position="312"/>
    </location>
</feature>
<evidence type="ECO:0000256" key="4">
    <source>
        <dbReference type="SAM" id="SignalP"/>
    </source>
</evidence>
<comment type="caution">
    <text evidence="7">The sequence shown here is derived from an EMBL/GenBank/DDBJ whole genome shotgun (WGS) entry which is preliminary data.</text>
</comment>
<dbReference type="InterPro" id="IPR011055">
    <property type="entry name" value="Dup_hybrid_motif"/>
</dbReference>
<dbReference type="PANTHER" id="PTHR21666">
    <property type="entry name" value="PEPTIDASE-RELATED"/>
    <property type="match status" value="1"/>
</dbReference>
<dbReference type="SUPFAM" id="SSF46579">
    <property type="entry name" value="Prefoldin"/>
    <property type="match status" value="1"/>
</dbReference>
<dbReference type="Gene3D" id="6.10.250.3150">
    <property type="match status" value="1"/>
</dbReference>
<keyword evidence="1 4" id="KW-0732">Signal</keyword>
<accession>A0ABC9U2T8</accession>
<feature type="domain" description="Peptidoglycan hydrolase PcsB coiled-coil" evidence="6">
    <location>
        <begin position="116"/>
        <end position="177"/>
    </location>
</feature>
<organism evidence="7 8">
    <name type="scientific">[Clostridium] symbiosum ATCC 14940</name>
    <dbReference type="NCBI Taxonomy" id="411472"/>
    <lineage>
        <taxon>Bacteria</taxon>
        <taxon>Bacillati</taxon>
        <taxon>Bacillota</taxon>
        <taxon>Clostridia</taxon>
        <taxon>Lachnospirales</taxon>
        <taxon>Lachnospiraceae</taxon>
        <taxon>Otoolea</taxon>
    </lineage>
</organism>
<feature type="signal peptide" evidence="4">
    <location>
        <begin position="1"/>
        <end position="32"/>
    </location>
</feature>
<dbReference type="InterPro" id="IPR057309">
    <property type="entry name" value="PcsB_CC"/>
</dbReference>
<dbReference type="Gene3D" id="2.70.70.10">
    <property type="entry name" value="Glucose Permease (Domain IIA)"/>
    <property type="match status" value="1"/>
</dbReference>
<dbReference type="InterPro" id="IPR050570">
    <property type="entry name" value="Cell_wall_metabolism_enzyme"/>
</dbReference>
<feature type="chain" id="PRO_5044877518" evidence="4">
    <location>
        <begin position="33"/>
        <end position="407"/>
    </location>
</feature>
<evidence type="ECO:0000256" key="1">
    <source>
        <dbReference type="ARBA" id="ARBA00022729"/>
    </source>
</evidence>
<feature type="coiled-coil region" evidence="2">
    <location>
        <begin position="38"/>
        <end position="107"/>
    </location>
</feature>
<evidence type="ECO:0000313" key="8">
    <source>
        <dbReference type="Proteomes" id="UP000016491"/>
    </source>
</evidence>
<dbReference type="Pfam" id="PF24568">
    <property type="entry name" value="CC_PcsB"/>
    <property type="match status" value="1"/>
</dbReference>
<keyword evidence="2" id="KW-0175">Coiled coil</keyword>
<dbReference type="Pfam" id="PF01551">
    <property type="entry name" value="Peptidase_M23"/>
    <property type="match status" value="1"/>
</dbReference>
<dbReference type="Proteomes" id="UP000016491">
    <property type="component" value="Unassembled WGS sequence"/>
</dbReference>
<evidence type="ECO:0000256" key="2">
    <source>
        <dbReference type="SAM" id="Coils"/>
    </source>
</evidence>
<evidence type="ECO:0000259" key="6">
    <source>
        <dbReference type="Pfam" id="PF24568"/>
    </source>
</evidence>
<evidence type="ECO:0000259" key="5">
    <source>
        <dbReference type="Pfam" id="PF01551"/>
    </source>
</evidence>
<gene>
    <name evidence="7" type="ORF">CLOSYM_00649</name>
</gene>
<reference evidence="7 8" key="1">
    <citation type="submission" date="2013-07" db="EMBL/GenBank/DDBJ databases">
        <authorList>
            <person name="Weinstock G."/>
            <person name="Sodergren E."/>
            <person name="Wylie T."/>
            <person name="Fulton L."/>
            <person name="Fulton R."/>
            <person name="Fronick C."/>
            <person name="O'Laughlin M."/>
            <person name="Godfrey J."/>
            <person name="Miner T."/>
            <person name="Herter B."/>
            <person name="Appelbaum E."/>
            <person name="Cordes M."/>
            <person name="Lek S."/>
            <person name="Wollam A."/>
            <person name="Pepin K.H."/>
            <person name="Palsikar V.B."/>
            <person name="Mitreva M."/>
            <person name="Wilson R.K."/>
        </authorList>
    </citation>
    <scope>NUCLEOTIDE SEQUENCE [LARGE SCALE GENOMIC DNA]</scope>
    <source>
        <strain evidence="7 8">ATCC 14940</strain>
    </source>
</reference>
<feature type="coiled-coil region" evidence="2">
    <location>
        <begin position="224"/>
        <end position="269"/>
    </location>
</feature>
<dbReference type="EMBL" id="AWSU01000051">
    <property type="protein sequence ID" value="ERI79846.1"/>
    <property type="molecule type" value="Genomic_DNA"/>
</dbReference>
<dbReference type="CDD" id="cd12797">
    <property type="entry name" value="M23_peptidase"/>
    <property type="match status" value="1"/>
</dbReference>
<proteinExistence type="predicted"/>
<name>A0ABC9U2T8_CLOSY</name>
<evidence type="ECO:0000313" key="7">
    <source>
        <dbReference type="EMBL" id="ERI79846.1"/>
    </source>
</evidence>